<keyword evidence="3" id="KW-1185">Reference proteome</keyword>
<organism evidence="2 3">
    <name type="scientific">Dibothriocephalus latus</name>
    <name type="common">Fish tapeworm</name>
    <name type="synonym">Diphyllobothrium latum</name>
    <dbReference type="NCBI Taxonomy" id="60516"/>
    <lineage>
        <taxon>Eukaryota</taxon>
        <taxon>Metazoa</taxon>
        <taxon>Spiralia</taxon>
        <taxon>Lophotrochozoa</taxon>
        <taxon>Platyhelminthes</taxon>
        <taxon>Cestoda</taxon>
        <taxon>Eucestoda</taxon>
        <taxon>Diphyllobothriidea</taxon>
        <taxon>Diphyllobothriidae</taxon>
        <taxon>Dibothriocephalus</taxon>
    </lineage>
</organism>
<dbReference type="EMBL" id="UYRU01041876">
    <property type="protein sequence ID" value="VDK70757.1"/>
    <property type="molecule type" value="Genomic_DNA"/>
</dbReference>
<dbReference type="PANTHER" id="PTHR46989:SF3">
    <property type="entry name" value="USPA DOMAIN-CONTAINING PROTEIN"/>
    <property type="match status" value="1"/>
</dbReference>
<dbReference type="Proteomes" id="UP000281553">
    <property type="component" value="Unassembled WGS sequence"/>
</dbReference>
<name>A0A3P6SEW4_DIBLA</name>
<dbReference type="InterPro" id="IPR014729">
    <property type="entry name" value="Rossmann-like_a/b/a_fold"/>
</dbReference>
<dbReference type="OrthoDB" id="843225at2759"/>
<feature type="domain" description="UspA" evidence="1">
    <location>
        <begin position="2"/>
        <end position="119"/>
    </location>
</feature>
<dbReference type="SUPFAM" id="SSF52402">
    <property type="entry name" value="Adenine nucleotide alpha hydrolases-like"/>
    <property type="match status" value="1"/>
</dbReference>
<dbReference type="Gene3D" id="3.40.50.620">
    <property type="entry name" value="HUPs"/>
    <property type="match status" value="1"/>
</dbReference>
<dbReference type="Pfam" id="PF00582">
    <property type="entry name" value="Usp"/>
    <property type="match status" value="1"/>
</dbReference>
<dbReference type="AlphaFoldDB" id="A0A3P6SEW4"/>
<accession>A0A3P6SEW4</accession>
<proteinExistence type="predicted"/>
<feature type="non-terminal residue" evidence="2">
    <location>
        <position position="119"/>
    </location>
</feature>
<sequence length="119" mass="13439">MPRRYLLPIDGSDSCKHAARYYLEHMKQDDDVLIFVHIIEPTYSSPAVSVTKDTSRELVGGMTKSMQESVEAGKLLGQRYMSWAKEHDLQSKAFVHVDPKPGVSILKAAEERQADHIIL</sequence>
<protein>
    <recommendedName>
        <fullName evidence="1">UspA domain-containing protein</fullName>
    </recommendedName>
</protein>
<dbReference type="PANTHER" id="PTHR46989">
    <property type="entry name" value="USP DOMAIN-CONTAINING PROTEIN"/>
    <property type="match status" value="1"/>
</dbReference>
<evidence type="ECO:0000313" key="2">
    <source>
        <dbReference type="EMBL" id="VDK70757.1"/>
    </source>
</evidence>
<gene>
    <name evidence="2" type="ORF">DILT_LOCUS2276</name>
</gene>
<evidence type="ECO:0000313" key="3">
    <source>
        <dbReference type="Proteomes" id="UP000281553"/>
    </source>
</evidence>
<evidence type="ECO:0000259" key="1">
    <source>
        <dbReference type="Pfam" id="PF00582"/>
    </source>
</evidence>
<reference evidence="2 3" key="1">
    <citation type="submission" date="2018-11" db="EMBL/GenBank/DDBJ databases">
        <authorList>
            <consortium name="Pathogen Informatics"/>
        </authorList>
    </citation>
    <scope>NUCLEOTIDE SEQUENCE [LARGE SCALE GENOMIC DNA]</scope>
</reference>
<dbReference type="InterPro" id="IPR006016">
    <property type="entry name" value="UspA"/>
</dbReference>